<gene>
    <name evidence="2" type="ORF">ACFYG5_09505</name>
</gene>
<accession>A0AB74V0G6</accession>
<feature type="signal peptide" evidence="1">
    <location>
        <begin position="1"/>
        <end position="24"/>
    </location>
</feature>
<keyword evidence="1" id="KW-0732">Signal</keyword>
<reference evidence="2" key="1">
    <citation type="submission" date="2024-10" db="EMBL/GenBank/DDBJ databases">
        <authorList>
            <person name="Lesea H.P."/>
            <person name="Kuehl J.V."/>
            <person name="Chandonia J.-M."/>
        </authorList>
    </citation>
    <scope>NUCLEOTIDE SEQUENCE</scope>
    <source>
        <strain evidence="2">FW102-FHT14D07</strain>
    </source>
</reference>
<name>A0AB74V0G6_9GAMM</name>
<evidence type="ECO:0008006" key="3">
    <source>
        <dbReference type="Google" id="ProtNLM"/>
    </source>
</evidence>
<proteinExistence type="predicted"/>
<evidence type="ECO:0000313" key="2">
    <source>
        <dbReference type="EMBL" id="XIA20336.1"/>
    </source>
</evidence>
<evidence type="ECO:0000256" key="1">
    <source>
        <dbReference type="SAM" id="SignalP"/>
    </source>
</evidence>
<dbReference type="AlphaFoldDB" id="A0AB74V0G6"/>
<protein>
    <recommendedName>
        <fullName evidence="3">TrbM protein</fullName>
    </recommendedName>
</protein>
<dbReference type="RefSeq" id="WP_395117691.1">
    <property type="nucleotide sequence ID" value="NZ_CP170721.1"/>
</dbReference>
<organism evidence="2">
    <name type="scientific">Rhodanobacter sp. FW102-FHT14D07</name>
    <dbReference type="NCBI Taxonomy" id="3351462"/>
    <lineage>
        <taxon>Bacteria</taxon>
        <taxon>Pseudomonadati</taxon>
        <taxon>Pseudomonadota</taxon>
        <taxon>Gammaproteobacteria</taxon>
        <taxon>Lysobacterales</taxon>
        <taxon>Rhodanobacteraceae</taxon>
        <taxon>Rhodanobacter</taxon>
    </lineage>
</organism>
<sequence length="106" mass="10947">MKLRPLFTAATLGVAGLTLAPTHAQSVDPCAVYTCMAGISGSGTSGGPACAPATSYFFSLVVFDPYFDAPATAQLRRQYLMTCPGAQVATNAAVLQAIIAQWGYVP</sequence>
<feature type="chain" id="PRO_5044490261" description="TrbM protein" evidence="1">
    <location>
        <begin position="25"/>
        <end position="106"/>
    </location>
</feature>
<dbReference type="EMBL" id="CP170721">
    <property type="protein sequence ID" value="XIA20336.1"/>
    <property type="molecule type" value="Genomic_DNA"/>
</dbReference>